<dbReference type="InterPro" id="IPR023772">
    <property type="entry name" value="DNA-bd_HTH_TetR-type_CS"/>
</dbReference>
<dbReference type="SUPFAM" id="SSF46689">
    <property type="entry name" value="Homeodomain-like"/>
    <property type="match status" value="1"/>
</dbReference>
<reference evidence="4 5" key="1">
    <citation type="submission" date="2023-07" db="EMBL/GenBank/DDBJ databases">
        <title>Genomic Encyclopedia of Type Strains, Phase IV (KMG-IV): sequencing the most valuable type-strain genomes for metagenomic binning, comparative biology and taxonomic classification.</title>
        <authorList>
            <person name="Goeker M."/>
        </authorList>
    </citation>
    <scope>NUCLEOTIDE SEQUENCE [LARGE SCALE GENOMIC DNA]</scope>
    <source>
        <strain evidence="4 5">DSM 22170</strain>
    </source>
</reference>
<dbReference type="InterPro" id="IPR050624">
    <property type="entry name" value="HTH-type_Tx_Regulator"/>
</dbReference>
<dbReference type="EMBL" id="JAVDQH010000003">
    <property type="protein sequence ID" value="MDR6242956.1"/>
    <property type="molecule type" value="Genomic_DNA"/>
</dbReference>
<keyword evidence="1 2" id="KW-0238">DNA-binding</keyword>
<evidence type="ECO:0000259" key="3">
    <source>
        <dbReference type="PROSITE" id="PS50977"/>
    </source>
</evidence>
<accession>A0ABU1IVK9</accession>
<feature type="DNA-binding region" description="H-T-H motif" evidence="2">
    <location>
        <begin position="56"/>
        <end position="75"/>
    </location>
</feature>
<dbReference type="Proteomes" id="UP001185028">
    <property type="component" value="Unassembled WGS sequence"/>
</dbReference>
<dbReference type="PRINTS" id="PR00455">
    <property type="entry name" value="HTHTETR"/>
</dbReference>
<gene>
    <name evidence="4" type="ORF">JOC58_000841</name>
</gene>
<dbReference type="PROSITE" id="PS01081">
    <property type="entry name" value="HTH_TETR_1"/>
    <property type="match status" value="1"/>
</dbReference>
<organism evidence="4 5">
    <name type="scientific">Paenibacillus hunanensis</name>
    <dbReference type="NCBI Taxonomy" id="539262"/>
    <lineage>
        <taxon>Bacteria</taxon>
        <taxon>Bacillati</taxon>
        <taxon>Bacillota</taxon>
        <taxon>Bacilli</taxon>
        <taxon>Bacillales</taxon>
        <taxon>Paenibacillaceae</taxon>
        <taxon>Paenibacillus</taxon>
    </lineage>
</organism>
<evidence type="ECO:0000256" key="2">
    <source>
        <dbReference type="PROSITE-ProRule" id="PRU00335"/>
    </source>
</evidence>
<protein>
    <submittedName>
        <fullName evidence="4">AcrR family transcriptional regulator</fullName>
    </submittedName>
</protein>
<dbReference type="PROSITE" id="PS50977">
    <property type="entry name" value="HTH_TETR_2"/>
    <property type="match status" value="1"/>
</dbReference>
<dbReference type="PANTHER" id="PTHR43479">
    <property type="entry name" value="ACREF/ENVCD OPERON REPRESSOR-RELATED"/>
    <property type="match status" value="1"/>
</dbReference>
<sequence length="216" mass="24895">MNELLWDDEPIKLSFMLDHLLLEEERTMSHSQDERYMKIIESARDVFSKFGFKGTTVDRIAKNAGIGKGTIYLFFETKEEILNAILDVSLTEMVRQAEEIINSEGDSKDRMYRAIYTCISFRGYHTIVDRLAEELQEFGTTASHNALCHIDSVVNTAVGQLLEQAAAQKLIRPIENVKLTSLVLIHMYDAMTTHWEKDNEPLSNDEVFEMLHRFLT</sequence>
<dbReference type="InterPro" id="IPR001647">
    <property type="entry name" value="HTH_TetR"/>
</dbReference>
<feature type="domain" description="HTH tetR-type" evidence="3">
    <location>
        <begin position="33"/>
        <end position="93"/>
    </location>
</feature>
<proteinExistence type="predicted"/>
<comment type="caution">
    <text evidence="4">The sequence shown here is derived from an EMBL/GenBank/DDBJ whole genome shotgun (WGS) entry which is preliminary data.</text>
</comment>
<evidence type="ECO:0000256" key="1">
    <source>
        <dbReference type="ARBA" id="ARBA00023125"/>
    </source>
</evidence>
<name>A0ABU1IVK9_9BACL</name>
<dbReference type="RefSeq" id="WP_188775566.1">
    <property type="nucleotide sequence ID" value="NZ_BMMB01000004.1"/>
</dbReference>
<dbReference type="InterPro" id="IPR009057">
    <property type="entry name" value="Homeodomain-like_sf"/>
</dbReference>
<evidence type="ECO:0000313" key="4">
    <source>
        <dbReference type="EMBL" id="MDR6242956.1"/>
    </source>
</evidence>
<dbReference type="Gene3D" id="1.10.357.10">
    <property type="entry name" value="Tetracycline Repressor, domain 2"/>
    <property type="match status" value="1"/>
</dbReference>
<dbReference type="Pfam" id="PF00440">
    <property type="entry name" value="TetR_N"/>
    <property type="match status" value="1"/>
</dbReference>
<dbReference type="PANTHER" id="PTHR43479:SF11">
    <property type="entry name" value="ACREF_ENVCD OPERON REPRESSOR-RELATED"/>
    <property type="match status" value="1"/>
</dbReference>
<evidence type="ECO:0000313" key="5">
    <source>
        <dbReference type="Proteomes" id="UP001185028"/>
    </source>
</evidence>
<keyword evidence="5" id="KW-1185">Reference proteome</keyword>